<feature type="domain" description="C2H2-type" evidence="7">
    <location>
        <begin position="741"/>
        <end position="769"/>
    </location>
</feature>
<evidence type="ECO:0000256" key="6">
    <source>
        <dbReference type="SAM" id="MobiDB-lite"/>
    </source>
</evidence>
<evidence type="ECO:0000256" key="2">
    <source>
        <dbReference type="ARBA" id="ARBA00022737"/>
    </source>
</evidence>
<comment type="caution">
    <text evidence="8">The sequence shown here is derived from an EMBL/GenBank/DDBJ whole genome shotgun (WGS) entry which is preliminary data.</text>
</comment>
<feature type="region of interest" description="Disordered" evidence="6">
    <location>
        <begin position="78"/>
        <end position="217"/>
    </location>
</feature>
<dbReference type="GO" id="GO:0045944">
    <property type="term" value="P:positive regulation of transcription by RNA polymerase II"/>
    <property type="evidence" value="ECO:0007669"/>
    <property type="project" value="TreeGrafter"/>
</dbReference>
<evidence type="ECO:0000256" key="3">
    <source>
        <dbReference type="ARBA" id="ARBA00022771"/>
    </source>
</evidence>
<evidence type="ECO:0000256" key="5">
    <source>
        <dbReference type="PROSITE-ProRule" id="PRU00042"/>
    </source>
</evidence>
<dbReference type="FunFam" id="3.30.160.60:FF:000100">
    <property type="entry name" value="Zinc finger 45-like"/>
    <property type="match status" value="1"/>
</dbReference>
<dbReference type="InterPro" id="IPR036236">
    <property type="entry name" value="Znf_C2H2_sf"/>
</dbReference>
<keyword evidence="2" id="KW-0677">Repeat</keyword>
<accession>A0AAV2Q784</accession>
<dbReference type="PROSITE" id="PS00028">
    <property type="entry name" value="ZINC_FINGER_C2H2_1"/>
    <property type="match status" value="4"/>
</dbReference>
<feature type="non-terminal residue" evidence="8">
    <location>
        <position position="880"/>
    </location>
</feature>
<dbReference type="PANTHER" id="PTHR24403">
    <property type="entry name" value="ZINC FINGER PROTEIN"/>
    <property type="match status" value="1"/>
</dbReference>
<keyword evidence="4" id="KW-0862">Zinc</keyword>
<dbReference type="Proteomes" id="UP001497623">
    <property type="component" value="Unassembled WGS sequence"/>
</dbReference>
<dbReference type="PANTHER" id="PTHR24403:SF67">
    <property type="entry name" value="FI01116P-RELATED"/>
    <property type="match status" value="1"/>
</dbReference>
<evidence type="ECO:0000313" key="8">
    <source>
        <dbReference type="EMBL" id="CAL4074167.1"/>
    </source>
</evidence>
<dbReference type="AlphaFoldDB" id="A0AAV2Q784"/>
<feature type="compositionally biased region" description="Basic and acidic residues" evidence="6">
    <location>
        <begin position="86"/>
        <end position="101"/>
    </location>
</feature>
<dbReference type="SUPFAM" id="SSF57667">
    <property type="entry name" value="beta-beta-alpha zinc fingers"/>
    <property type="match status" value="2"/>
</dbReference>
<reference evidence="8 9" key="1">
    <citation type="submission" date="2024-05" db="EMBL/GenBank/DDBJ databases">
        <authorList>
            <person name="Wallberg A."/>
        </authorList>
    </citation>
    <scope>NUCLEOTIDE SEQUENCE [LARGE SCALE GENOMIC DNA]</scope>
</reference>
<evidence type="ECO:0000256" key="4">
    <source>
        <dbReference type="ARBA" id="ARBA00022833"/>
    </source>
</evidence>
<dbReference type="EMBL" id="CAXKWB010004559">
    <property type="protein sequence ID" value="CAL4074167.1"/>
    <property type="molecule type" value="Genomic_DNA"/>
</dbReference>
<evidence type="ECO:0000313" key="9">
    <source>
        <dbReference type="Proteomes" id="UP001497623"/>
    </source>
</evidence>
<dbReference type="PROSITE" id="PS50157">
    <property type="entry name" value="ZINC_FINGER_C2H2_2"/>
    <property type="match status" value="4"/>
</dbReference>
<protein>
    <recommendedName>
        <fullName evidence="7">C2H2-type domain-containing protein</fullName>
    </recommendedName>
</protein>
<keyword evidence="3 5" id="KW-0863">Zinc-finger</keyword>
<keyword evidence="1" id="KW-0479">Metal-binding</keyword>
<dbReference type="SMART" id="SM00355">
    <property type="entry name" value="ZnF_C2H2"/>
    <property type="match status" value="13"/>
</dbReference>
<keyword evidence="9" id="KW-1185">Reference proteome</keyword>
<feature type="domain" description="C2H2-type" evidence="7">
    <location>
        <begin position="404"/>
        <end position="426"/>
    </location>
</feature>
<organism evidence="8 9">
    <name type="scientific">Meganyctiphanes norvegica</name>
    <name type="common">Northern krill</name>
    <name type="synonym">Thysanopoda norvegica</name>
    <dbReference type="NCBI Taxonomy" id="48144"/>
    <lineage>
        <taxon>Eukaryota</taxon>
        <taxon>Metazoa</taxon>
        <taxon>Ecdysozoa</taxon>
        <taxon>Arthropoda</taxon>
        <taxon>Crustacea</taxon>
        <taxon>Multicrustacea</taxon>
        <taxon>Malacostraca</taxon>
        <taxon>Eumalacostraca</taxon>
        <taxon>Eucarida</taxon>
        <taxon>Euphausiacea</taxon>
        <taxon>Euphausiidae</taxon>
        <taxon>Meganyctiphanes</taxon>
    </lineage>
</organism>
<feature type="compositionally biased region" description="Polar residues" evidence="6">
    <location>
        <begin position="137"/>
        <end position="151"/>
    </location>
</feature>
<feature type="region of interest" description="Disordered" evidence="6">
    <location>
        <begin position="235"/>
        <end position="266"/>
    </location>
</feature>
<sequence length="880" mass="101757">MSLVCCNITFRTQAAFQEHRTIHTRGSHVFECRKCTFKCPKIHLMVAHNIVHKREKIAVLEEESKLVNKPWFVPNSQGEIQLTADNTERNDDKQKYSHPDDNTSALEDLDVDSSGREETKSLSTLDRDLTSDKNDCDSSGSEDTGSLSTLYRDSDSSESEELKSVSTLDRDSDSSGSEEPKSISTLDRDSDSSGSEEPRCVSTLDRDLDSSGSEDTRRVSTLYRDLDLGGSEDTRCVSNLDRDFDSSGSEEPKIVSPLHRDLDSDTNDLKDIDIEENLDSCGIEDTRCLSTLNSDLDSDTNDLEDIDREENLDSCGIEDTRCLSTLNSDLDSDTNDLKDIDREENLDSSGCEDTRSLSTLDRDLVSDKKYFKAIDSEKNFVECQQISNSGDLANKNSESLVTNLNCFICDKVFQEESLYEDHVRNHVINANLESNISSRTDICRFACLHCEFKCEDIYEYDLHKKTHYKNEAHVCKKCSRNFETKSHLQRHYIKVHKTYICQLCPFESKHYNYLKKHVSLTHSVKKNSYLTNYSDLNVKKHFKTSNTSDDGVNRYFRCLTCEKRFSCKQYLQKHMKVHSNEKPFQCALCSYKSMWKRNLKVHMKQHSRHLQQEEQSINEEAIPENIFLCDFCEYQTKDFLSLKIHIEDNHPITDTIEYCKTERLFHCNLCEYKSKFRGNVNRHTLRHHKDEYIESNKVKKFNRFVYKKSEENNRENVITENSKNKTIRINKSQQNNLAEIYPCTFCYYKSIYKFNLIRHMSACHSSDTPKNSSNEESKSSQVFGCSYCEYSSKSSAKDVLKHTKRKHGKVGNVNSRHETTIIKKIIKTTKNIDGNESFEYLNQFRCSYCNYSSNRSSNDIHKHMLNTHGKDGDIILRKVV</sequence>
<feature type="domain" description="C2H2-type" evidence="7">
    <location>
        <begin position="556"/>
        <end position="583"/>
    </location>
</feature>
<dbReference type="Pfam" id="PF13909">
    <property type="entry name" value="zf-H2C2_5"/>
    <property type="match status" value="1"/>
</dbReference>
<proteinExistence type="predicted"/>
<feature type="compositionally biased region" description="Basic and acidic residues" evidence="6">
    <location>
        <begin position="152"/>
        <end position="217"/>
    </location>
</feature>
<evidence type="ECO:0000256" key="1">
    <source>
        <dbReference type="ARBA" id="ARBA00022723"/>
    </source>
</evidence>
<feature type="domain" description="C2H2-type" evidence="7">
    <location>
        <begin position="473"/>
        <end position="496"/>
    </location>
</feature>
<evidence type="ECO:0000259" key="7">
    <source>
        <dbReference type="PROSITE" id="PS50157"/>
    </source>
</evidence>
<dbReference type="InterPro" id="IPR013087">
    <property type="entry name" value="Znf_C2H2_type"/>
</dbReference>
<name>A0AAV2Q784_MEGNR</name>
<dbReference type="GO" id="GO:0008270">
    <property type="term" value="F:zinc ion binding"/>
    <property type="evidence" value="ECO:0007669"/>
    <property type="project" value="UniProtKB-KW"/>
</dbReference>
<dbReference type="InterPro" id="IPR050688">
    <property type="entry name" value="Zinc_finger/UBP_domain"/>
</dbReference>
<dbReference type="GO" id="GO:0005634">
    <property type="term" value="C:nucleus"/>
    <property type="evidence" value="ECO:0007669"/>
    <property type="project" value="TreeGrafter"/>
</dbReference>
<feature type="compositionally biased region" description="Basic and acidic residues" evidence="6">
    <location>
        <begin position="113"/>
        <end position="136"/>
    </location>
</feature>
<gene>
    <name evidence="8" type="ORF">MNOR_LOCUS9429</name>
</gene>
<dbReference type="Gene3D" id="3.30.160.60">
    <property type="entry name" value="Classic Zinc Finger"/>
    <property type="match status" value="5"/>
</dbReference>